<feature type="region of interest" description="Disordered" evidence="1">
    <location>
        <begin position="48"/>
        <end position="71"/>
    </location>
</feature>
<dbReference type="AlphaFoldDB" id="A0A0F9EEU5"/>
<accession>A0A0F9EEU5</accession>
<feature type="non-terminal residue" evidence="2">
    <location>
        <position position="97"/>
    </location>
</feature>
<organism evidence="2">
    <name type="scientific">marine sediment metagenome</name>
    <dbReference type="NCBI Taxonomy" id="412755"/>
    <lineage>
        <taxon>unclassified sequences</taxon>
        <taxon>metagenomes</taxon>
        <taxon>ecological metagenomes</taxon>
    </lineage>
</organism>
<sequence>MLLAKPVRLQVNVIGIDLAAEPIPSQLLGNLGRGSRSHERVKHDIARARASENARLDQAPREGGKVGVGKRLRCDRPHRPLVSLIGRRFWIIAPSGA</sequence>
<evidence type="ECO:0000256" key="1">
    <source>
        <dbReference type="SAM" id="MobiDB-lite"/>
    </source>
</evidence>
<dbReference type="EMBL" id="LAZR01025219">
    <property type="protein sequence ID" value="KKL72613.1"/>
    <property type="molecule type" value="Genomic_DNA"/>
</dbReference>
<feature type="compositionally biased region" description="Basic and acidic residues" evidence="1">
    <location>
        <begin position="48"/>
        <end position="64"/>
    </location>
</feature>
<gene>
    <name evidence="2" type="ORF">LCGC14_2083200</name>
</gene>
<name>A0A0F9EEU5_9ZZZZ</name>
<evidence type="ECO:0000313" key="2">
    <source>
        <dbReference type="EMBL" id="KKL72613.1"/>
    </source>
</evidence>
<reference evidence="2" key="1">
    <citation type="journal article" date="2015" name="Nature">
        <title>Complex archaea that bridge the gap between prokaryotes and eukaryotes.</title>
        <authorList>
            <person name="Spang A."/>
            <person name="Saw J.H."/>
            <person name="Jorgensen S.L."/>
            <person name="Zaremba-Niedzwiedzka K."/>
            <person name="Martijn J."/>
            <person name="Lind A.E."/>
            <person name="van Eijk R."/>
            <person name="Schleper C."/>
            <person name="Guy L."/>
            <person name="Ettema T.J."/>
        </authorList>
    </citation>
    <scope>NUCLEOTIDE SEQUENCE</scope>
</reference>
<proteinExistence type="predicted"/>
<comment type="caution">
    <text evidence="2">The sequence shown here is derived from an EMBL/GenBank/DDBJ whole genome shotgun (WGS) entry which is preliminary data.</text>
</comment>
<protein>
    <submittedName>
        <fullName evidence="2">Uncharacterized protein</fullName>
    </submittedName>
</protein>